<name>A0AAD1TK43_PELCU</name>
<feature type="compositionally biased region" description="Basic and acidic residues" evidence="1">
    <location>
        <begin position="1"/>
        <end position="14"/>
    </location>
</feature>
<dbReference type="AlphaFoldDB" id="A0AAD1TK43"/>
<dbReference type="EMBL" id="OW240923">
    <property type="protein sequence ID" value="CAH2325148.1"/>
    <property type="molecule type" value="Genomic_DNA"/>
</dbReference>
<gene>
    <name evidence="2" type="ORF">PECUL_23A048994</name>
</gene>
<feature type="region of interest" description="Disordered" evidence="1">
    <location>
        <begin position="144"/>
        <end position="181"/>
    </location>
</feature>
<evidence type="ECO:0000256" key="1">
    <source>
        <dbReference type="SAM" id="MobiDB-lite"/>
    </source>
</evidence>
<keyword evidence="3" id="KW-1185">Reference proteome</keyword>
<reference evidence="2" key="1">
    <citation type="submission" date="2022-03" db="EMBL/GenBank/DDBJ databases">
        <authorList>
            <person name="Alioto T."/>
            <person name="Alioto T."/>
            <person name="Gomez Garrido J."/>
        </authorList>
    </citation>
    <scope>NUCLEOTIDE SEQUENCE</scope>
</reference>
<evidence type="ECO:0000313" key="3">
    <source>
        <dbReference type="Proteomes" id="UP001295444"/>
    </source>
</evidence>
<organism evidence="2 3">
    <name type="scientific">Pelobates cultripes</name>
    <name type="common">Western spadefoot toad</name>
    <dbReference type="NCBI Taxonomy" id="61616"/>
    <lineage>
        <taxon>Eukaryota</taxon>
        <taxon>Metazoa</taxon>
        <taxon>Chordata</taxon>
        <taxon>Craniata</taxon>
        <taxon>Vertebrata</taxon>
        <taxon>Euteleostomi</taxon>
        <taxon>Amphibia</taxon>
        <taxon>Batrachia</taxon>
        <taxon>Anura</taxon>
        <taxon>Pelobatoidea</taxon>
        <taxon>Pelobatidae</taxon>
        <taxon>Pelobates</taxon>
    </lineage>
</organism>
<sequence>MRRPGDERGTGSRGRERRRYRSGPRVTWDVIRGPQELIMGRRVDRGPQELPGSSGDISGSQDVFMGHREEGEDDAQGSFNMAPQDMIMGEDKSLKNGEQGSKDQVRDHREGTAPRGHGDPGDSEEYECKGGLQKEFSEVELENLGRDSQKRKIRHKEKIEGSQRHVGCSPKAKGTSCRDPDRCYHEMKRGDQVEESVEENGESCHKALCSVKCEKLLSLSSQQNIQKMPGSQDMYREYSDGEAQGDLNCGPQESSSVSSTDISQQEEENGLLDLYRGGDEDTVQTTDEKGLRLEGRSPDNVGSHDIELVNAKGLMQGFSGLGKSGLVDNHIGTLEVCDKESARMFFLKEKSDIQEAIKGSTHEVLAERDSKERSDVVGCYGERSPGNGSSGSAEWIDLEKSHNIHGAMGKPFRTDSGGVDEWDGSWGEEMEDKRSNNLNHEHADYGVSSKLNQNQSCIEGALDDGNQGKLEEGGTWCWCLQLYLGQAGASEHCESNLVAGMKSPESGYSLNSTLRVGEGPGSCSEEEGADSLSRVHVLPIKKTSRIAETPELQEWVNWWQGWAGSCRSGPGHRRGKGTAVWGCREEARGEGQKPQDVWVMREWTSRESGRRNGREQGISGGDVWVLREQEVDRRGAGWPLGEQDVWVPRDTRKLRGSPLIAGNIKWTPQSSKPGFLDKGEP</sequence>
<feature type="region of interest" description="Disordered" evidence="1">
    <location>
        <begin position="1"/>
        <end position="129"/>
    </location>
</feature>
<evidence type="ECO:0000313" key="2">
    <source>
        <dbReference type="EMBL" id="CAH2325148.1"/>
    </source>
</evidence>
<proteinExistence type="predicted"/>
<dbReference type="Proteomes" id="UP001295444">
    <property type="component" value="Chromosome 12"/>
</dbReference>
<feature type="region of interest" description="Disordered" evidence="1">
    <location>
        <begin position="225"/>
        <end position="298"/>
    </location>
</feature>
<feature type="compositionally biased region" description="Basic and acidic residues" evidence="1">
    <location>
        <begin position="89"/>
        <end position="120"/>
    </location>
</feature>
<protein>
    <submittedName>
        <fullName evidence="2">Uncharacterized protein</fullName>
    </submittedName>
</protein>
<accession>A0AAD1TK43</accession>
<feature type="compositionally biased region" description="Basic and acidic residues" evidence="1">
    <location>
        <begin position="286"/>
        <end position="298"/>
    </location>
</feature>